<sequence length="357" mass="39415">MGLPAMNIIFTAAAIDSVRRSDRGAIGMIVKDAVPETNPVTIHKVSDIPGTLSESVQEQVRLALKGYVSAPSKVVLYVLESEAEDYTDALDYFSIYKVNWICCPTAETDGQAQAVATWVKEQREARNKVKVVLPNTAADCEGVVNYTTETASIGDDIYTTEEFCSRIAGVLAGTPLTQGATFAVLEDVTDCEKLSRSELDTAIDAGKFVLYYDGEKVKVARAVNSMTTVQKGKSESWKKIKVVETMDMIYDDLILLAEDNYIGKYLNTFDNKCLLLSAIRAYLTEMERVGAVQDCVVDFDVETIREYIVTNKGVSREVAEAMPDQEVKKQYTDEKVFLAATMTISDVMEDITLQITV</sequence>
<dbReference type="InterPro" id="IPR035089">
    <property type="entry name" value="Phage_sheath_subtilisin"/>
</dbReference>
<dbReference type="Gene3D" id="3.40.50.11790">
    <property type="match status" value="1"/>
</dbReference>
<evidence type="ECO:0000259" key="3">
    <source>
        <dbReference type="Pfam" id="PF17482"/>
    </source>
</evidence>
<accession>A0A923NQD2</accession>
<dbReference type="Gene3D" id="3.30.1370.220">
    <property type="match status" value="1"/>
</dbReference>
<comment type="caution">
    <text evidence="4">The sequence shown here is derived from an EMBL/GenBank/DDBJ whole genome shotgun (WGS) entry which is preliminary data.</text>
</comment>
<protein>
    <submittedName>
        <fullName evidence="4">Phage tail sheath subtilisin-like domain-containing protein</fullName>
    </submittedName>
</protein>
<name>A0A923NQD2_9FIRM</name>
<reference evidence="4" key="1">
    <citation type="submission" date="2020-08" db="EMBL/GenBank/DDBJ databases">
        <title>Genome public.</title>
        <authorList>
            <person name="Liu C."/>
            <person name="Sun Q."/>
        </authorList>
    </citation>
    <scope>NUCLEOTIDE SEQUENCE</scope>
    <source>
        <strain evidence="4">BX12</strain>
    </source>
</reference>
<organism evidence="4 5">
    <name type="scientific">Zhenpiania hominis</name>
    <dbReference type="NCBI Taxonomy" id="2763644"/>
    <lineage>
        <taxon>Bacteria</taxon>
        <taxon>Bacillati</taxon>
        <taxon>Bacillota</taxon>
        <taxon>Clostridia</taxon>
        <taxon>Peptostreptococcales</taxon>
        <taxon>Anaerovoracaceae</taxon>
        <taxon>Zhenpiania</taxon>
    </lineage>
</organism>
<dbReference type="Pfam" id="PF04984">
    <property type="entry name" value="Phage_sheath_1"/>
    <property type="match status" value="1"/>
</dbReference>
<proteinExistence type="inferred from homology"/>
<dbReference type="Proteomes" id="UP000602647">
    <property type="component" value="Unassembled WGS sequence"/>
</dbReference>
<feature type="domain" description="Tail sheath protein subtilisin-like" evidence="2">
    <location>
        <begin position="82"/>
        <end position="225"/>
    </location>
</feature>
<dbReference type="RefSeq" id="WP_187304413.1">
    <property type="nucleotide sequence ID" value="NZ_JACRYT010000033.1"/>
</dbReference>
<dbReference type="Pfam" id="PF17482">
    <property type="entry name" value="Phage_sheath_1C"/>
    <property type="match status" value="1"/>
</dbReference>
<dbReference type="AlphaFoldDB" id="A0A923NQD2"/>
<evidence type="ECO:0000259" key="2">
    <source>
        <dbReference type="Pfam" id="PF04984"/>
    </source>
</evidence>
<evidence type="ECO:0000313" key="5">
    <source>
        <dbReference type="Proteomes" id="UP000602647"/>
    </source>
</evidence>
<gene>
    <name evidence="4" type="ORF">H9L42_16020</name>
</gene>
<comment type="similarity">
    <text evidence="1">Belongs to the myoviridae tail sheath protein family.</text>
</comment>
<feature type="domain" description="Tail sheath protein C-terminal" evidence="3">
    <location>
        <begin position="233"/>
        <end position="357"/>
    </location>
</feature>
<evidence type="ECO:0000256" key="1">
    <source>
        <dbReference type="ARBA" id="ARBA00008005"/>
    </source>
</evidence>
<keyword evidence="5" id="KW-1185">Reference proteome</keyword>
<dbReference type="EMBL" id="JACRYT010000033">
    <property type="protein sequence ID" value="MBC6681317.1"/>
    <property type="molecule type" value="Genomic_DNA"/>
</dbReference>
<dbReference type="InterPro" id="IPR020287">
    <property type="entry name" value="Tail_sheath_C"/>
</dbReference>
<evidence type="ECO:0000313" key="4">
    <source>
        <dbReference type="EMBL" id="MBC6681317.1"/>
    </source>
</evidence>